<dbReference type="InterPro" id="IPR044974">
    <property type="entry name" value="Disease_R_plants"/>
</dbReference>
<evidence type="ECO:0000256" key="3">
    <source>
        <dbReference type="ARBA" id="ARBA00022737"/>
    </source>
</evidence>
<dbReference type="Gene3D" id="1.20.5.4130">
    <property type="match status" value="1"/>
</dbReference>
<evidence type="ECO:0000313" key="13">
    <source>
        <dbReference type="Proteomes" id="UP000007015"/>
    </source>
</evidence>
<dbReference type="HOGENOM" id="CLU_261933_0_0_1"/>
<evidence type="ECO:0000256" key="5">
    <source>
        <dbReference type="ARBA" id="ARBA00022821"/>
    </source>
</evidence>
<evidence type="ECO:0000256" key="7">
    <source>
        <dbReference type="SAM" id="Coils"/>
    </source>
</evidence>
<dbReference type="EMBL" id="CM000137">
    <property type="protein sequence ID" value="EEC69510.1"/>
    <property type="molecule type" value="Genomic_DNA"/>
</dbReference>
<evidence type="ECO:0000259" key="8">
    <source>
        <dbReference type="Pfam" id="PF00931"/>
    </source>
</evidence>
<keyword evidence="2" id="KW-0433">Leucine-rich repeat</keyword>
<dbReference type="OMA" id="IHQDNDP"/>
<reference evidence="12 13" key="1">
    <citation type="journal article" date="2005" name="PLoS Biol.">
        <title>The genomes of Oryza sativa: a history of duplications.</title>
        <authorList>
            <person name="Yu J."/>
            <person name="Wang J."/>
            <person name="Lin W."/>
            <person name="Li S."/>
            <person name="Li H."/>
            <person name="Zhou J."/>
            <person name="Ni P."/>
            <person name="Dong W."/>
            <person name="Hu S."/>
            <person name="Zeng C."/>
            <person name="Zhang J."/>
            <person name="Zhang Y."/>
            <person name="Li R."/>
            <person name="Xu Z."/>
            <person name="Li S."/>
            <person name="Li X."/>
            <person name="Zheng H."/>
            <person name="Cong L."/>
            <person name="Lin L."/>
            <person name="Yin J."/>
            <person name="Geng J."/>
            <person name="Li G."/>
            <person name="Shi J."/>
            <person name="Liu J."/>
            <person name="Lv H."/>
            <person name="Li J."/>
            <person name="Wang J."/>
            <person name="Deng Y."/>
            <person name="Ran L."/>
            <person name="Shi X."/>
            <person name="Wang X."/>
            <person name="Wu Q."/>
            <person name="Li C."/>
            <person name="Ren X."/>
            <person name="Wang J."/>
            <person name="Wang X."/>
            <person name="Li D."/>
            <person name="Liu D."/>
            <person name="Zhang X."/>
            <person name="Ji Z."/>
            <person name="Zhao W."/>
            <person name="Sun Y."/>
            <person name="Zhang Z."/>
            <person name="Bao J."/>
            <person name="Han Y."/>
            <person name="Dong L."/>
            <person name="Ji J."/>
            <person name="Chen P."/>
            <person name="Wu S."/>
            <person name="Liu J."/>
            <person name="Xiao Y."/>
            <person name="Bu D."/>
            <person name="Tan J."/>
            <person name="Yang L."/>
            <person name="Ye C."/>
            <person name="Zhang J."/>
            <person name="Xu J."/>
            <person name="Zhou Y."/>
            <person name="Yu Y."/>
            <person name="Zhang B."/>
            <person name="Zhuang S."/>
            <person name="Wei H."/>
            <person name="Liu B."/>
            <person name="Lei M."/>
            <person name="Yu H."/>
            <person name="Li Y."/>
            <person name="Xu H."/>
            <person name="Wei S."/>
            <person name="He X."/>
            <person name="Fang L."/>
            <person name="Zhang Z."/>
            <person name="Zhang Y."/>
            <person name="Huang X."/>
            <person name="Su Z."/>
            <person name="Tong W."/>
            <person name="Li J."/>
            <person name="Tong Z."/>
            <person name="Li S."/>
            <person name="Ye J."/>
            <person name="Wang L."/>
            <person name="Fang L."/>
            <person name="Lei T."/>
            <person name="Chen C."/>
            <person name="Chen H."/>
            <person name="Xu Z."/>
            <person name="Li H."/>
            <person name="Huang H."/>
            <person name="Zhang F."/>
            <person name="Xu H."/>
            <person name="Li N."/>
            <person name="Zhao C."/>
            <person name="Li S."/>
            <person name="Dong L."/>
            <person name="Huang Y."/>
            <person name="Li L."/>
            <person name="Xi Y."/>
            <person name="Qi Q."/>
            <person name="Li W."/>
            <person name="Zhang B."/>
            <person name="Hu W."/>
            <person name="Zhang Y."/>
            <person name="Tian X."/>
            <person name="Jiao Y."/>
            <person name="Liang X."/>
            <person name="Jin J."/>
            <person name="Gao L."/>
            <person name="Zheng W."/>
            <person name="Hao B."/>
            <person name="Liu S."/>
            <person name="Wang W."/>
            <person name="Yuan L."/>
            <person name="Cao M."/>
            <person name="McDermott J."/>
            <person name="Samudrala R."/>
            <person name="Wang J."/>
            <person name="Wong G.K."/>
            <person name="Yang H."/>
        </authorList>
    </citation>
    <scope>NUCLEOTIDE SEQUENCE [LARGE SCALE GENOMIC DNA]</scope>
    <source>
        <strain evidence="13">cv. 93-11</strain>
    </source>
</reference>
<keyword evidence="6 7" id="KW-0175">Coiled coil</keyword>
<dbReference type="InterPro" id="IPR032675">
    <property type="entry name" value="LRR_dom_sf"/>
</dbReference>
<dbReference type="Pfam" id="PF23559">
    <property type="entry name" value="WHD_DRP"/>
    <property type="match status" value="1"/>
</dbReference>
<dbReference type="PANTHER" id="PTHR23155:SF1137">
    <property type="entry name" value="OS08G0387700 PROTEIN"/>
    <property type="match status" value="1"/>
</dbReference>
<feature type="domain" description="Disease resistance protein winged helix" evidence="10">
    <location>
        <begin position="826"/>
        <end position="896"/>
    </location>
</feature>
<feature type="domain" description="Disease resistance R13L4/SHOC-2-like LRR" evidence="11">
    <location>
        <begin position="946"/>
        <end position="1035"/>
    </location>
</feature>
<evidence type="ECO:0000256" key="2">
    <source>
        <dbReference type="ARBA" id="ARBA00022614"/>
    </source>
</evidence>
<dbReference type="Pfam" id="PF18052">
    <property type="entry name" value="Rx_N"/>
    <property type="match status" value="1"/>
</dbReference>
<keyword evidence="4" id="KW-0547">Nucleotide-binding</keyword>
<proteinExistence type="inferred from homology"/>
<dbReference type="SUPFAM" id="SSF52540">
    <property type="entry name" value="P-loop containing nucleoside triphosphate hydrolases"/>
    <property type="match status" value="1"/>
</dbReference>
<gene>
    <name evidence="12" type="ORF">OsI_38748</name>
</gene>
<protein>
    <recommendedName>
        <fullName evidence="14">NB-ARC domain-containing protein</fullName>
    </recommendedName>
</protein>
<dbReference type="InterPro" id="IPR027417">
    <property type="entry name" value="P-loop_NTPase"/>
</dbReference>
<dbReference type="SUPFAM" id="SSF52058">
    <property type="entry name" value="L domain-like"/>
    <property type="match status" value="1"/>
</dbReference>
<evidence type="ECO:0000259" key="10">
    <source>
        <dbReference type="Pfam" id="PF23559"/>
    </source>
</evidence>
<dbReference type="GO" id="GO:0043531">
    <property type="term" value="F:ADP binding"/>
    <property type="evidence" value="ECO:0007669"/>
    <property type="project" value="InterPro"/>
</dbReference>
<dbReference type="FunFam" id="1.10.10.10:FF:000322">
    <property type="entry name" value="Probable disease resistance protein At1g63360"/>
    <property type="match status" value="1"/>
</dbReference>
<feature type="coiled-coil region" evidence="7">
    <location>
        <begin position="507"/>
        <end position="534"/>
    </location>
</feature>
<dbReference type="GO" id="GO:0009626">
    <property type="term" value="P:plant-type hypersensitive response"/>
    <property type="evidence" value="ECO:0007669"/>
    <property type="project" value="UniProtKB-ARBA"/>
</dbReference>
<dbReference type="PANTHER" id="PTHR23155">
    <property type="entry name" value="DISEASE RESISTANCE PROTEIN RP"/>
    <property type="match status" value="1"/>
</dbReference>
<comment type="similarity">
    <text evidence="1">Belongs to the disease resistance NB-LRR family.</text>
</comment>
<keyword evidence="3" id="KW-0677">Repeat</keyword>
<dbReference type="Proteomes" id="UP000007015">
    <property type="component" value="Chromosome 12"/>
</dbReference>
<dbReference type="InterPro" id="IPR038005">
    <property type="entry name" value="RX-like_CC"/>
</dbReference>
<dbReference type="InterPro" id="IPR041118">
    <property type="entry name" value="Rx_N"/>
</dbReference>
<dbReference type="Gene3D" id="1.10.10.10">
    <property type="entry name" value="Winged helix-like DNA-binding domain superfamily/Winged helix DNA-binding domain"/>
    <property type="match status" value="1"/>
</dbReference>
<dbReference type="PRINTS" id="PR00364">
    <property type="entry name" value="DISEASERSIST"/>
</dbReference>
<dbReference type="InterPro" id="IPR058922">
    <property type="entry name" value="WHD_DRP"/>
</dbReference>
<feature type="domain" description="NB-ARC" evidence="8">
    <location>
        <begin position="570"/>
        <end position="738"/>
    </location>
</feature>
<dbReference type="GO" id="GO:0002758">
    <property type="term" value="P:innate immune response-activating signaling pathway"/>
    <property type="evidence" value="ECO:0007669"/>
    <property type="project" value="UniProtKB-ARBA"/>
</dbReference>
<name>B8BMJ0_ORYSI</name>
<dbReference type="Gene3D" id="3.40.50.300">
    <property type="entry name" value="P-loop containing nucleotide triphosphate hydrolases"/>
    <property type="match status" value="1"/>
</dbReference>
<evidence type="ECO:0000313" key="12">
    <source>
        <dbReference type="EMBL" id="EEC69510.1"/>
    </source>
</evidence>
<dbReference type="InterPro" id="IPR002182">
    <property type="entry name" value="NB-ARC"/>
</dbReference>
<dbReference type="Gramene" id="BGIOSGA037604-TA">
    <property type="protein sequence ID" value="BGIOSGA037604-PA"/>
    <property type="gene ID" value="BGIOSGA037604"/>
</dbReference>
<dbReference type="Pfam" id="PF00931">
    <property type="entry name" value="NB-ARC"/>
    <property type="match status" value="1"/>
</dbReference>
<dbReference type="InterPro" id="IPR036388">
    <property type="entry name" value="WH-like_DNA-bd_sf"/>
</dbReference>
<sequence length="1295" mass="147172">MEARRPKGRRSPPDLVHGWIILDRFVHSSDGDVDAADVVTASEIALTCSGRRVRASLRVADPPAVSRLRIHRLDQPWPDAYILRHAQVVAAHRGSILFWARVPFADDEFVVPGYFPVDYFVYTAGASGAASSSLTRLPPCFIGGAAPDDEDHYFKPYRKQHQRIMLDENVGFLSGDSDGEFTVADITIVDCTSLTYASSTNHHERSPSPVQWRMHRLEMQADAPQALQMGTSLIPLPEEAMMHGCRHYEEDDPDPARCASATCAGSITLVCIYNGSGRKKNKSASPATFIIKSWTLIDIHKCIWLHDFTMEADEFWSICARENERRLPLVTPSFPVVSLVDLHAISFLLKDGDNGLYWLVEVDMRNKAMISPAALYINEEEEEDAAVTTRSGSLLMAITSSPAGSPLICTRIPSRVQLVELFICRQLSQMMQKTKYERTMHKIARLAEEDQHLDVQTKEWRNQVREMYYDIEDCIDDFMHHLGHTDIAESAGLVHRMAQHLKTLRVRHQIANQIEKLKARVEDASKRRLRYKLDERTFNLSTAGAIDPRLPSLYAESDGLVGIEQPRDVVIKLLTEGEGASSQKLKVISIVGPGGLGKTTLANEVFRKLESQFQCRAFVSLSQQPDVKKIVRNIYCQVSQQEYGNIDIWDEEKLINATREFLTNKRYFVVIDDIWSTQAWKTIRCALFVNNCGSRIMTTTRNMAIAKSCCTPDHDRVFEIMPLSIDNSKSLFLKRIFGSKDVCIPQLDEVCYEILKKCGGSPLAIITIASLLANKANTKEEWERVRNSIGSTLQKDPDVEEMRRILSLSYDDLPQHLKTCLLYLSIFPEDYEIERDRLVERWVAEGFIITEGGHDLKEIGDCYFSDLINRSMIEPVKIQYNGRVFSCRVHDMILDLLTCKSTEENFATFMGGQNQKLVLQGKVRRLSLNYYTQDHIMVPSTAIITHCRSLSIFGYAEQKPPLSMFPVLRVLDIENGEDMESSYTKHIRKLIQLKYLRLNVRSVAELPEKLGELQHLQTLDLRRTNIRKLPESFVRANRDQNQPGLLGIFLVGAKKSDEAHIDYKVFADNLVSSLRKLGRLNLRIMCILGYYACSIEFLLDSWFPSPHLLQSFAMGMNYHFPRVPSWIASLDNLTCLEINIDLVDEKVIQILGDLPVLIFLWLISKEAGPNERLVIRSNMFVCLKEFHFTCWRNWEGLMFEAGAMAKVEMLRVSFDAGGSVLDFGIQHLASLRHLIVEIVCGGATLREVEALEDAIRHSADLLPCHPAVEVRTWDEEKMVKEEVQIMAEEKIQTNS</sequence>
<keyword evidence="5" id="KW-0611">Plant defense</keyword>
<dbReference type="STRING" id="39946.B8BMJ0"/>
<evidence type="ECO:0000256" key="4">
    <source>
        <dbReference type="ARBA" id="ARBA00022741"/>
    </source>
</evidence>
<dbReference type="Pfam" id="PF23598">
    <property type="entry name" value="LRR_14"/>
    <property type="match status" value="2"/>
</dbReference>
<organism evidence="12 13">
    <name type="scientific">Oryza sativa subsp. indica</name>
    <name type="common">Rice</name>
    <dbReference type="NCBI Taxonomy" id="39946"/>
    <lineage>
        <taxon>Eukaryota</taxon>
        <taxon>Viridiplantae</taxon>
        <taxon>Streptophyta</taxon>
        <taxon>Embryophyta</taxon>
        <taxon>Tracheophyta</taxon>
        <taxon>Spermatophyta</taxon>
        <taxon>Magnoliopsida</taxon>
        <taxon>Liliopsida</taxon>
        <taxon>Poales</taxon>
        <taxon>Poaceae</taxon>
        <taxon>BOP clade</taxon>
        <taxon>Oryzoideae</taxon>
        <taxon>Oryzeae</taxon>
        <taxon>Oryzinae</taxon>
        <taxon>Oryza</taxon>
        <taxon>Oryza sativa</taxon>
    </lineage>
</organism>
<dbReference type="GO" id="GO:0042742">
    <property type="term" value="P:defense response to bacterium"/>
    <property type="evidence" value="ECO:0007669"/>
    <property type="project" value="UniProtKB-ARBA"/>
</dbReference>
<evidence type="ECO:0000259" key="9">
    <source>
        <dbReference type="Pfam" id="PF18052"/>
    </source>
</evidence>
<dbReference type="CDD" id="cd14798">
    <property type="entry name" value="RX-CC_like"/>
    <property type="match status" value="1"/>
</dbReference>
<dbReference type="InterPro" id="IPR055414">
    <property type="entry name" value="LRR_R13L4/SHOC2-like"/>
</dbReference>
<accession>B8BMJ0</accession>
<dbReference type="FunFam" id="3.40.50.300:FF:001091">
    <property type="entry name" value="Probable disease resistance protein At1g61300"/>
    <property type="match status" value="1"/>
</dbReference>
<feature type="domain" description="Disease resistance N-terminal" evidence="9">
    <location>
        <begin position="438"/>
        <end position="486"/>
    </location>
</feature>
<evidence type="ECO:0000259" key="11">
    <source>
        <dbReference type="Pfam" id="PF23598"/>
    </source>
</evidence>
<feature type="domain" description="Disease resistance R13L4/SHOC-2-like LRR" evidence="11">
    <location>
        <begin position="1065"/>
        <end position="1267"/>
    </location>
</feature>
<dbReference type="Gene3D" id="1.10.8.430">
    <property type="entry name" value="Helical domain of apoptotic protease-activating factors"/>
    <property type="match status" value="1"/>
</dbReference>
<evidence type="ECO:0000256" key="6">
    <source>
        <dbReference type="ARBA" id="ARBA00023054"/>
    </source>
</evidence>
<dbReference type="InterPro" id="IPR042197">
    <property type="entry name" value="Apaf_helical"/>
</dbReference>
<dbReference type="Gene3D" id="3.80.10.10">
    <property type="entry name" value="Ribonuclease Inhibitor"/>
    <property type="match status" value="1"/>
</dbReference>
<evidence type="ECO:0000256" key="1">
    <source>
        <dbReference type="ARBA" id="ARBA00008894"/>
    </source>
</evidence>
<evidence type="ECO:0008006" key="14">
    <source>
        <dbReference type="Google" id="ProtNLM"/>
    </source>
</evidence>
<keyword evidence="13" id="KW-1185">Reference proteome</keyword>